<dbReference type="InterPro" id="IPR000182">
    <property type="entry name" value="GNAT_dom"/>
</dbReference>
<dbReference type="Gene3D" id="3.40.630.30">
    <property type="match status" value="1"/>
</dbReference>
<dbReference type="PROSITE" id="PS51186">
    <property type="entry name" value="GNAT"/>
    <property type="match status" value="1"/>
</dbReference>
<keyword evidence="5" id="KW-1185">Reference proteome</keyword>
<evidence type="ECO:0000256" key="2">
    <source>
        <dbReference type="ARBA" id="ARBA00023315"/>
    </source>
</evidence>
<accession>A0A7W1WS13</accession>
<name>A0A7W1WS13_9BACL</name>
<dbReference type="Proteomes" id="UP000535491">
    <property type="component" value="Unassembled WGS sequence"/>
</dbReference>
<reference evidence="4 5" key="1">
    <citation type="submission" date="2020-07" db="EMBL/GenBank/DDBJ databases">
        <authorList>
            <person name="Feng H."/>
        </authorList>
    </citation>
    <scope>NUCLEOTIDE SEQUENCE [LARGE SCALE GENOMIC DNA]</scope>
    <source>
        <strain evidence="5">s-10</strain>
    </source>
</reference>
<dbReference type="PANTHER" id="PTHR43420">
    <property type="entry name" value="ACETYLTRANSFERASE"/>
    <property type="match status" value="1"/>
</dbReference>
<comment type="caution">
    <text evidence="4">The sequence shown here is derived from an EMBL/GenBank/DDBJ whole genome shotgun (WGS) entry which is preliminary data.</text>
</comment>
<dbReference type="InterPro" id="IPR050680">
    <property type="entry name" value="YpeA/RimI_acetyltransf"/>
</dbReference>
<dbReference type="CDD" id="cd04301">
    <property type="entry name" value="NAT_SF"/>
    <property type="match status" value="1"/>
</dbReference>
<organism evidence="4 5">
    <name type="scientific">Paenactinomyces guangxiensis</name>
    <dbReference type="NCBI Taxonomy" id="1490290"/>
    <lineage>
        <taxon>Bacteria</taxon>
        <taxon>Bacillati</taxon>
        <taxon>Bacillota</taxon>
        <taxon>Bacilli</taxon>
        <taxon>Bacillales</taxon>
        <taxon>Thermoactinomycetaceae</taxon>
        <taxon>Paenactinomyces</taxon>
    </lineage>
</organism>
<dbReference type="PANTHER" id="PTHR43420:SF47">
    <property type="entry name" value="N-ACETYLTRANSFERASE DOMAIN-CONTAINING PROTEIN"/>
    <property type="match status" value="1"/>
</dbReference>
<evidence type="ECO:0000313" key="5">
    <source>
        <dbReference type="Proteomes" id="UP000535491"/>
    </source>
</evidence>
<dbReference type="AlphaFoldDB" id="A0A7W1WS13"/>
<gene>
    <name evidence="4" type="ORF">H1191_11375</name>
</gene>
<sequence length="84" mass="10115">MSVRKDWRNKGIGRVLLETLLQWAENHPRIEKVFLEVFVTNEWAIHLYRQMGFVTEGRRVKQVQLHDGEYVDDLIMARFTNKEK</sequence>
<evidence type="ECO:0000259" key="3">
    <source>
        <dbReference type="PROSITE" id="PS51186"/>
    </source>
</evidence>
<feature type="domain" description="N-acetyltransferase" evidence="3">
    <location>
        <begin position="1"/>
        <end position="81"/>
    </location>
</feature>
<keyword evidence="1 4" id="KW-0808">Transferase</keyword>
<evidence type="ECO:0000256" key="1">
    <source>
        <dbReference type="ARBA" id="ARBA00022679"/>
    </source>
</evidence>
<dbReference type="GO" id="GO:0016747">
    <property type="term" value="F:acyltransferase activity, transferring groups other than amino-acyl groups"/>
    <property type="evidence" value="ECO:0007669"/>
    <property type="project" value="InterPro"/>
</dbReference>
<evidence type="ECO:0000313" key="4">
    <source>
        <dbReference type="EMBL" id="MBA4494909.1"/>
    </source>
</evidence>
<dbReference type="SUPFAM" id="SSF55729">
    <property type="entry name" value="Acyl-CoA N-acyltransferases (Nat)"/>
    <property type="match status" value="1"/>
</dbReference>
<proteinExistence type="predicted"/>
<keyword evidence="2" id="KW-0012">Acyltransferase</keyword>
<dbReference type="Pfam" id="PF00583">
    <property type="entry name" value="Acetyltransf_1"/>
    <property type="match status" value="1"/>
</dbReference>
<dbReference type="InterPro" id="IPR016181">
    <property type="entry name" value="Acyl_CoA_acyltransferase"/>
</dbReference>
<dbReference type="EMBL" id="JACEIQ010000010">
    <property type="protein sequence ID" value="MBA4494909.1"/>
    <property type="molecule type" value="Genomic_DNA"/>
</dbReference>
<protein>
    <submittedName>
        <fullName evidence="4">GNAT family N-acetyltransferase</fullName>
    </submittedName>
</protein>